<dbReference type="AlphaFoldDB" id="A0A8J3VPZ1"/>
<reference evidence="1" key="1">
    <citation type="submission" date="2021-01" db="EMBL/GenBank/DDBJ databases">
        <title>Whole genome shotgun sequence of Rugosimonospora africana NBRC 104875.</title>
        <authorList>
            <person name="Komaki H."/>
            <person name="Tamura T."/>
        </authorList>
    </citation>
    <scope>NUCLEOTIDE SEQUENCE</scope>
    <source>
        <strain evidence="1">NBRC 104875</strain>
    </source>
</reference>
<sequence>MPGDGSACRAGLAGSHLRRGVRGLRRGRRLSVWLGLRWRAMRRHAMRWRWHAIRGHTVRWHSLRWWRGLRRLPRRQLPAGWHGVTGRRGLAVRPRLARR</sequence>
<proteinExistence type="predicted"/>
<evidence type="ECO:0000313" key="1">
    <source>
        <dbReference type="EMBL" id="GIH13813.1"/>
    </source>
</evidence>
<organism evidence="1 2">
    <name type="scientific">Rugosimonospora africana</name>
    <dbReference type="NCBI Taxonomy" id="556532"/>
    <lineage>
        <taxon>Bacteria</taxon>
        <taxon>Bacillati</taxon>
        <taxon>Actinomycetota</taxon>
        <taxon>Actinomycetes</taxon>
        <taxon>Micromonosporales</taxon>
        <taxon>Micromonosporaceae</taxon>
        <taxon>Rugosimonospora</taxon>
    </lineage>
</organism>
<evidence type="ECO:0000313" key="2">
    <source>
        <dbReference type="Proteomes" id="UP000642748"/>
    </source>
</evidence>
<dbReference type="EMBL" id="BONZ01000017">
    <property type="protein sequence ID" value="GIH13813.1"/>
    <property type="molecule type" value="Genomic_DNA"/>
</dbReference>
<protein>
    <submittedName>
        <fullName evidence="1">Uncharacterized protein</fullName>
    </submittedName>
</protein>
<accession>A0A8J3VPZ1</accession>
<name>A0A8J3VPZ1_9ACTN</name>
<keyword evidence="2" id="KW-1185">Reference proteome</keyword>
<gene>
    <name evidence="1" type="ORF">Raf01_19850</name>
</gene>
<comment type="caution">
    <text evidence="1">The sequence shown here is derived from an EMBL/GenBank/DDBJ whole genome shotgun (WGS) entry which is preliminary data.</text>
</comment>
<dbReference type="Proteomes" id="UP000642748">
    <property type="component" value="Unassembled WGS sequence"/>
</dbReference>